<keyword evidence="2" id="KW-1185">Reference proteome</keyword>
<sequence>MPRQLTSVLQATHRPRHLEACQKIHPYNSPSMAEGHSDAAWSASTFTSTSTSRVSDRYEEYTLPRRSYFKESMAQFIVCSFSTVEYLFSHSNSWGVALVQW</sequence>
<proteinExistence type="predicted"/>
<organism evidence="1 2">
    <name type="scientific">Ameca splendens</name>
    <dbReference type="NCBI Taxonomy" id="208324"/>
    <lineage>
        <taxon>Eukaryota</taxon>
        <taxon>Metazoa</taxon>
        <taxon>Chordata</taxon>
        <taxon>Craniata</taxon>
        <taxon>Vertebrata</taxon>
        <taxon>Euteleostomi</taxon>
        <taxon>Actinopterygii</taxon>
        <taxon>Neopterygii</taxon>
        <taxon>Teleostei</taxon>
        <taxon>Neoteleostei</taxon>
        <taxon>Acanthomorphata</taxon>
        <taxon>Ovalentaria</taxon>
        <taxon>Atherinomorphae</taxon>
        <taxon>Cyprinodontiformes</taxon>
        <taxon>Goodeidae</taxon>
        <taxon>Ameca</taxon>
    </lineage>
</organism>
<dbReference type="Proteomes" id="UP001469553">
    <property type="component" value="Unassembled WGS sequence"/>
</dbReference>
<comment type="caution">
    <text evidence="1">The sequence shown here is derived from an EMBL/GenBank/DDBJ whole genome shotgun (WGS) entry which is preliminary data.</text>
</comment>
<evidence type="ECO:0000313" key="1">
    <source>
        <dbReference type="EMBL" id="MEQ2280310.1"/>
    </source>
</evidence>
<reference evidence="1 2" key="1">
    <citation type="submission" date="2021-06" db="EMBL/GenBank/DDBJ databases">
        <authorList>
            <person name="Palmer J.M."/>
        </authorList>
    </citation>
    <scope>NUCLEOTIDE SEQUENCE [LARGE SCALE GENOMIC DNA]</scope>
    <source>
        <strain evidence="1 2">AS_MEX2019</strain>
        <tissue evidence="1">Muscle</tissue>
    </source>
</reference>
<accession>A0ABV0XFT8</accession>
<protein>
    <submittedName>
        <fullName evidence="1">Uncharacterized protein</fullName>
    </submittedName>
</protein>
<evidence type="ECO:0000313" key="2">
    <source>
        <dbReference type="Proteomes" id="UP001469553"/>
    </source>
</evidence>
<name>A0ABV0XFT8_9TELE</name>
<gene>
    <name evidence="1" type="ORF">AMECASPLE_018486</name>
</gene>
<dbReference type="EMBL" id="JAHRIP010001441">
    <property type="protein sequence ID" value="MEQ2280310.1"/>
    <property type="molecule type" value="Genomic_DNA"/>
</dbReference>